<feature type="region of interest" description="Disordered" evidence="1">
    <location>
        <begin position="218"/>
        <end position="247"/>
    </location>
</feature>
<dbReference type="Proteomes" id="UP001230496">
    <property type="component" value="Chromosome"/>
</dbReference>
<dbReference type="RefSeq" id="WP_308350795.1">
    <property type="nucleotide sequence ID" value="NZ_CP129971.1"/>
</dbReference>
<keyword evidence="2" id="KW-1133">Transmembrane helix</keyword>
<reference evidence="3 4" key="1">
    <citation type="submission" date="2023-08" db="EMBL/GenBank/DDBJ databases">
        <title>Comparative genomics and taxonomic characterization of three novel marine species of genus Marivirga.</title>
        <authorList>
            <person name="Muhammad N."/>
            <person name="Kim S.-G."/>
        </authorList>
    </citation>
    <scope>NUCLEOTIDE SEQUENCE [LARGE SCALE GENOMIC DNA]</scope>
    <source>
        <strain evidence="3 4">BDSF4-3</strain>
    </source>
</reference>
<keyword evidence="2" id="KW-0812">Transmembrane</keyword>
<accession>A0AA51NBY6</accession>
<evidence type="ECO:0000313" key="4">
    <source>
        <dbReference type="Proteomes" id="UP001230496"/>
    </source>
</evidence>
<organism evidence="3 4">
    <name type="scientific">Marivirga salinarum</name>
    <dbReference type="NCBI Taxonomy" id="3059078"/>
    <lineage>
        <taxon>Bacteria</taxon>
        <taxon>Pseudomonadati</taxon>
        <taxon>Bacteroidota</taxon>
        <taxon>Cytophagia</taxon>
        <taxon>Cytophagales</taxon>
        <taxon>Marivirgaceae</taxon>
        <taxon>Marivirga</taxon>
    </lineage>
</organism>
<gene>
    <name evidence="3" type="ORF">QYS49_34045</name>
</gene>
<evidence type="ECO:0000256" key="2">
    <source>
        <dbReference type="SAM" id="Phobius"/>
    </source>
</evidence>
<dbReference type="KEGG" id="msaa:QYS49_34045"/>
<proteinExistence type="predicted"/>
<sequence length="463" mass="50957">MKDFNKDNFNDSIRNKFANAEVQPGNNVWEGIEAELLKQDNRIMQKKAAFYRNVAAAVILIAMVSIYFNLQDFTFSTNQSNAFAPIELEEQKDQIFISENNDVLTKPKSLSTADGDNTIFENGNENTTLALLGNVTNQEKNTTIITDNQKRDVIASLDGPSAILISKLKGKTPSDFELPQLEMEVKGVSYFAVSNLEKPKEKSELAWNTNVNVGSGSFNPNSEITSSPINSTVSTLNSPGTAGRTTGETVDAYSQEREAVQELSSAPMRSNVSFTIGLHAGIVLNDRWNIKSGLQFGNYRSSSTSGTVMRDRNSDMLYPFHGASSSTAISDGRVFNVTSEYDIYNDFQILSIPLMASYKIIDRKLDIALVGGATADFILKNTLRGGSDQINDVSFDQNDKQSYKSIFASGIAGIEFSYPLADKYALSIMPTYKRALTNVTTEKATFNSMPAFMGLNMSLAYLF</sequence>
<evidence type="ECO:0000256" key="1">
    <source>
        <dbReference type="SAM" id="MobiDB-lite"/>
    </source>
</evidence>
<keyword evidence="4" id="KW-1185">Reference proteome</keyword>
<protein>
    <submittedName>
        <fullName evidence="3">Outer membrane beta-barrel protein</fullName>
    </submittedName>
</protein>
<name>A0AA51NBY6_9BACT</name>
<dbReference type="AlphaFoldDB" id="A0AA51NBY6"/>
<feature type="transmembrane region" description="Helical" evidence="2">
    <location>
        <begin position="50"/>
        <end position="70"/>
    </location>
</feature>
<keyword evidence="2" id="KW-0472">Membrane</keyword>
<dbReference type="EMBL" id="CP129971">
    <property type="protein sequence ID" value="WMN12606.1"/>
    <property type="molecule type" value="Genomic_DNA"/>
</dbReference>
<evidence type="ECO:0000313" key="3">
    <source>
        <dbReference type="EMBL" id="WMN12606.1"/>
    </source>
</evidence>